<evidence type="ECO:0000256" key="6">
    <source>
        <dbReference type="HAMAP-Rule" id="MF_00750"/>
    </source>
</evidence>
<evidence type="ECO:0000313" key="12">
    <source>
        <dbReference type="Proteomes" id="UP000824410"/>
    </source>
</evidence>
<comment type="similarity">
    <text evidence="2 6 7">Belongs to the GMC oxidoreductase family.</text>
</comment>
<dbReference type="Gene3D" id="3.30.560.10">
    <property type="entry name" value="Glucose Oxidase, domain 3"/>
    <property type="match status" value="1"/>
</dbReference>
<reference evidence="11" key="1">
    <citation type="submission" date="2019-02" db="EMBL/GenBank/DDBJ databases">
        <title>Genomic characterization of isolates from hospital effluents in KZN, South Africa.</title>
        <authorList>
            <person name="Ntshobeni N."/>
            <person name="Allam M."/>
            <person name="Ismail A."/>
            <person name="Amoako D."/>
            <person name="Essack S."/>
            <person name="Chenia H."/>
        </authorList>
    </citation>
    <scope>NUCLEOTIDE SEQUENCE</scope>
    <source>
        <strain evidence="11">AFE97_S1</strain>
    </source>
</reference>
<dbReference type="SUPFAM" id="SSF54373">
    <property type="entry name" value="FAD-linked reductases, C-terminal domain"/>
    <property type="match status" value="1"/>
</dbReference>
<dbReference type="PROSITE" id="PS00624">
    <property type="entry name" value="GMC_OXRED_2"/>
    <property type="match status" value="1"/>
</dbReference>
<dbReference type="Proteomes" id="UP000824410">
    <property type="component" value="Unassembled WGS sequence"/>
</dbReference>
<feature type="active site" description="Proton acceptor" evidence="6">
    <location>
        <position position="473"/>
    </location>
</feature>
<keyword evidence="6" id="KW-0520">NAD</keyword>
<feature type="binding site" evidence="6">
    <location>
        <begin position="4"/>
        <end position="33"/>
    </location>
    <ligand>
        <name>FAD</name>
        <dbReference type="ChEBI" id="CHEBI:57692"/>
    </ligand>
</feature>
<evidence type="ECO:0000256" key="1">
    <source>
        <dbReference type="ARBA" id="ARBA00001974"/>
    </source>
</evidence>
<dbReference type="Pfam" id="PF00732">
    <property type="entry name" value="GMC_oxred_N"/>
    <property type="match status" value="1"/>
</dbReference>
<dbReference type="InterPro" id="IPR011533">
    <property type="entry name" value="BetA"/>
</dbReference>
<sequence>MVYDYIIIGAGSAGNVLATRLTEDPEVTVLLLEAGGPDYRFDFRTQMPAALAYPLQGRRYNWAYETDPEPHMNNRRMECGRGKGLGGSSLINGMCYIRGNAMDFDGWAEAPGLEDWRYLDCLPYFRKAETRDIGPNDYHGGDGPVSVATPKNGNNVLFHAMVEAGVQAGYPQTDDLNGYQQEGFGPMDRTVTPQGRRASTGRGYLDQAKGRKNLTIVTHATTDTIEFEGKKAVGVKYYPGNSTTATVIKARKEVLLCAGAIASPQILQRSGVGPEDVLAEFNIPKVHILPGVGQNLQDHLEMYLQYECKQPVSLYPALKWYNQPMIGAQWLFKGTGIGASNQFEAGGFIRTSDKFAWPNIQFHFLPVAINYNGSNAVNMHGFQAHVGSMRSPSRGRVRLKSLDPRQHPSILFNYMSSEQDWEEFRAAIRITREIMAQPALDPYRGAEISPGKQVNTDEELDAFVRERAETAFHPCGTCKMGNDEMAVVNGAGQVHGIEGLRVIDASIMPLIITGNLNATTIMIAEKIADKIRNRAPLPVSQADYFVAGNTPVRKTPLRG</sequence>
<comment type="pathway">
    <text evidence="6 8">Amine and polyamine biosynthesis; betaine biosynthesis via choline pathway; betaine aldehyde from choline (cytochrome c reductase route): step 1/1.</text>
</comment>
<dbReference type="AlphaFoldDB" id="A0AAP2NVM6"/>
<dbReference type="GO" id="GO:0050660">
    <property type="term" value="F:flavin adenine dinucleotide binding"/>
    <property type="evidence" value="ECO:0007669"/>
    <property type="project" value="InterPro"/>
</dbReference>
<evidence type="ECO:0000256" key="2">
    <source>
        <dbReference type="ARBA" id="ARBA00010790"/>
    </source>
</evidence>
<gene>
    <name evidence="6 11" type="primary">betA</name>
    <name evidence="11" type="ORF">EX242_09800</name>
</gene>
<comment type="function">
    <text evidence="6">Involved in the biosynthesis of the osmoprotectant glycine betaine. Catalyzes the oxidation of choline to betaine aldehyde and betaine aldehyde to glycine betaine at the same rate.</text>
</comment>
<dbReference type="GO" id="GO:0019285">
    <property type="term" value="P:glycine betaine biosynthetic process from choline"/>
    <property type="evidence" value="ECO:0007669"/>
    <property type="project" value="UniProtKB-UniRule"/>
</dbReference>
<comment type="cofactor">
    <cofactor evidence="1 6">
        <name>FAD</name>
        <dbReference type="ChEBI" id="CHEBI:57692"/>
    </cofactor>
</comment>
<evidence type="ECO:0000256" key="5">
    <source>
        <dbReference type="ARBA" id="ARBA00023002"/>
    </source>
</evidence>
<dbReference type="GO" id="GO:0016020">
    <property type="term" value="C:membrane"/>
    <property type="evidence" value="ECO:0007669"/>
    <property type="project" value="TreeGrafter"/>
</dbReference>
<comment type="catalytic activity">
    <reaction evidence="6">
        <text>betaine aldehyde + NAD(+) + H2O = glycine betaine + NADH + 2 H(+)</text>
        <dbReference type="Rhea" id="RHEA:15305"/>
        <dbReference type="ChEBI" id="CHEBI:15377"/>
        <dbReference type="ChEBI" id="CHEBI:15378"/>
        <dbReference type="ChEBI" id="CHEBI:15710"/>
        <dbReference type="ChEBI" id="CHEBI:17750"/>
        <dbReference type="ChEBI" id="CHEBI:57540"/>
        <dbReference type="ChEBI" id="CHEBI:57945"/>
        <dbReference type="EC" id="1.2.1.8"/>
    </reaction>
</comment>
<proteinExistence type="inferred from homology"/>
<dbReference type="PANTHER" id="PTHR11552:SF147">
    <property type="entry name" value="CHOLINE DEHYDROGENASE, MITOCHONDRIAL"/>
    <property type="match status" value="1"/>
</dbReference>
<accession>A0AAP2NVM6</accession>
<dbReference type="RefSeq" id="WP_129465798.1">
    <property type="nucleotide sequence ID" value="NZ_JAFJXJ010000007.1"/>
</dbReference>
<comment type="catalytic activity">
    <reaction evidence="6 8">
        <text>choline + A = betaine aldehyde + AH2</text>
        <dbReference type="Rhea" id="RHEA:17433"/>
        <dbReference type="ChEBI" id="CHEBI:13193"/>
        <dbReference type="ChEBI" id="CHEBI:15354"/>
        <dbReference type="ChEBI" id="CHEBI:15710"/>
        <dbReference type="ChEBI" id="CHEBI:17499"/>
        <dbReference type="EC" id="1.1.99.1"/>
    </reaction>
</comment>
<evidence type="ECO:0000259" key="9">
    <source>
        <dbReference type="PROSITE" id="PS00623"/>
    </source>
</evidence>
<dbReference type="GO" id="GO:0008802">
    <property type="term" value="F:betaine-aldehyde dehydrogenase (NAD+) activity"/>
    <property type="evidence" value="ECO:0007669"/>
    <property type="project" value="UniProtKB-EC"/>
</dbReference>
<dbReference type="EC" id="1.1.99.1" evidence="6"/>
<dbReference type="NCBIfam" id="TIGR01810">
    <property type="entry name" value="betA"/>
    <property type="match status" value="1"/>
</dbReference>
<comment type="caution">
    <text evidence="11">The sequence shown here is derived from an EMBL/GenBank/DDBJ whole genome shotgun (WGS) entry which is preliminary data.</text>
</comment>
<dbReference type="GO" id="GO:0008812">
    <property type="term" value="F:choline dehydrogenase activity"/>
    <property type="evidence" value="ECO:0007669"/>
    <property type="project" value="UniProtKB-UniRule"/>
</dbReference>
<dbReference type="NCBIfam" id="NF002550">
    <property type="entry name" value="PRK02106.1"/>
    <property type="match status" value="1"/>
</dbReference>
<dbReference type="Pfam" id="PF05199">
    <property type="entry name" value="GMC_oxred_C"/>
    <property type="match status" value="1"/>
</dbReference>
<dbReference type="InterPro" id="IPR012132">
    <property type="entry name" value="GMC_OxRdtase"/>
</dbReference>
<evidence type="ECO:0000256" key="3">
    <source>
        <dbReference type="ARBA" id="ARBA00022630"/>
    </source>
</evidence>
<organism evidence="11 12">
    <name type="scientific">Providencia rettgeri</name>
    <dbReference type="NCBI Taxonomy" id="587"/>
    <lineage>
        <taxon>Bacteria</taxon>
        <taxon>Pseudomonadati</taxon>
        <taxon>Pseudomonadota</taxon>
        <taxon>Gammaproteobacteria</taxon>
        <taxon>Enterobacterales</taxon>
        <taxon>Morganellaceae</taxon>
        <taxon>Providencia</taxon>
    </lineage>
</organism>
<dbReference type="InterPro" id="IPR000172">
    <property type="entry name" value="GMC_OxRdtase_N"/>
</dbReference>
<keyword evidence="4 6" id="KW-0274">FAD</keyword>
<keyword evidence="3 6" id="KW-0285">Flavoprotein</keyword>
<dbReference type="PANTHER" id="PTHR11552">
    <property type="entry name" value="GLUCOSE-METHANOL-CHOLINE GMC OXIDOREDUCTASE"/>
    <property type="match status" value="1"/>
</dbReference>
<protein>
    <recommendedName>
        <fullName evidence="6">Oxygen-dependent choline dehydrogenase</fullName>
        <shortName evidence="6">CDH</shortName>
        <shortName evidence="6">CHD</shortName>
        <ecNumber evidence="6">1.1.99.1</ecNumber>
    </recommendedName>
    <alternativeName>
        <fullName evidence="6">Betaine aldehyde dehydrogenase</fullName>
        <shortName evidence="6">BADH</shortName>
        <ecNumber evidence="6">1.2.1.8</ecNumber>
    </alternativeName>
</protein>
<name>A0AAP2NVM6_PRORE</name>
<feature type="domain" description="Glucose-methanol-choline oxidoreductase N-terminal" evidence="9">
    <location>
        <begin position="82"/>
        <end position="105"/>
    </location>
</feature>
<dbReference type="HAMAP" id="MF_00750">
    <property type="entry name" value="Choline_dehydrogen"/>
    <property type="match status" value="1"/>
</dbReference>
<keyword evidence="5 6" id="KW-0560">Oxidoreductase</keyword>
<evidence type="ECO:0000256" key="8">
    <source>
        <dbReference type="RuleBase" id="RU003969"/>
    </source>
</evidence>
<evidence type="ECO:0000256" key="7">
    <source>
        <dbReference type="RuleBase" id="RU003968"/>
    </source>
</evidence>
<dbReference type="Gene3D" id="3.50.50.60">
    <property type="entry name" value="FAD/NAD(P)-binding domain"/>
    <property type="match status" value="1"/>
</dbReference>
<feature type="domain" description="Glucose-methanol-choline oxidoreductase N-terminal" evidence="10">
    <location>
        <begin position="259"/>
        <end position="273"/>
    </location>
</feature>
<dbReference type="InterPro" id="IPR036188">
    <property type="entry name" value="FAD/NAD-bd_sf"/>
</dbReference>
<dbReference type="SUPFAM" id="SSF51905">
    <property type="entry name" value="FAD/NAD(P)-binding domain"/>
    <property type="match status" value="1"/>
</dbReference>
<dbReference type="InterPro" id="IPR007867">
    <property type="entry name" value="GMC_OxRtase_C"/>
</dbReference>
<dbReference type="EC" id="1.2.1.8" evidence="6"/>
<evidence type="ECO:0000259" key="10">
    <source>
        <dbReference type="PROSITE" id="PS00624"/>
    </source>
</evidence>
<dbReference type="PIRSF" id="PIRSF000137">
    <property type="entry name" value="Alcohol_oxidase"/>
    <property type="match status" value="1"/>
</dbReference>
<dbReference type="PROSITE" id="PS00623">
    <property type="entry name" value="GMC_OXRED_1"/>
    <property type="match status" value="1"/>
</dbReference>
<dbReference type="EMBL" id="SHDO01000010">
    <property type="protein sequence ID" value="MBX6980555.1"/>
    <property type="molecule type" value="Genomic_DNA"/>
</dbReference>
<evidence type="ECO:0000313" key="11">
    <source>
        <dbReference type="EMBL" id="MBX6980555.1"/>
    </source>
</evidence>
<evidence type="ECO:0000256" key="4">
    <source>
        <dbReference type="ARBA" id="ARBA00022827"/>
    </source>
</evidence>